<dbReference type="GO" id="GO:0009986">
    <property type="term" value="C:cell surface"/>
    <property type="evidence" value="ECO:0007669"/>
    <property type="project" value="TreeGrafter"/>
</dbReference>
<keyword evidence="4" id="KW-1003">Cell membrane</keyword>
<dbReference type="GO" id="GO:0005576">
    <property type="term" value="C:extracellular region"/>
    <property type="evidence" value="ECO:0007669"/>
    <property type="project" value="TreeGrafter"/>
</dbReference>
<evidence type="ECO:0000256" key="15">
    <source>
        <dbReference type="SAM" id="MobiDB-lite"/>
    </source>
</evidence>
<keyword evidence="10" id="KW-0325">Glycoprotein</keyword>
<accession>A0AAD7S5V1</accession>
<comment type="subcellular location">
    <subcellularLocation>
        <location evidence="1">Cell membrane</location>
        <topology evidence="1">Lipid-anchor</topology>
        <topology evidence="1">GPI-anchor</topology>
        <orientation evidence="1">Extracellular side</orientation>
    </subcellularLocation>
</comment>
<dbReference type="GO" id="GO:0098552">
    <property type="term" value="C:side of membrane"/>
    <property type="evidence" value="ECO:0007669"/>
    <property type="project" value="UniProtKB-KW"/>
</dbReference>
<gene>
    <name evidence="16" type="ORF">AAFF_G00018090</name>
</gene>
<comment type="function">
    <text evidence="14">Cell surface proteoglycan.</text>
</comment>
<dbReference type="Proteomes" id="UP001221898">
    <property type="component" value="Unassembled WGS sequence"/>
</dbReference>
<evidence type="ECO:0000256" key="9">
    <source>
        <dbReference type="ARBA" id="ARBA00023157"/>
    </source>
</evidence>
<feature type="compositionally biased region" description="Pro residues" evidence="15">
    <location>
        <begin position="111"/>
        <end position="126"/>
    </location>
</feature>
<evidence type="ECO:0000256" key="10">
    <source>
        <dbReference type="ARBA" id="ARBA00023180"/>
    </source>
</evidence>
<evidence type="ECO:0000256" key="11">
    <source>
        <dbReference type="ARBA" id="ARBA00023207"/>
    </source>
</evidence>
<dbReference type="PANTHER" id="PTHR10822">
    <property type="entry name" value="GLYPICAN"/>
    <property type="match status" value="1"/>
</dbReference>
<evidence type="ECO:0000256" key="4">
    <source>
        <dbReference type="ARBA" id="ARBA00022475"/>
    </source>
</evidence>
<evidence type="ECO:0000313" key="16">
    <source>
        <dbReference type="EMBL" id="KAJ8396503.1"/>
    </source>
</evidence>
<dbReference type="GO" id="GO:1905475">
    <property type="term" value="P:regulation of protein localization to membrane"/>
    <property type="evidence" value="ECO:0007669"/>
    <property type="project" value="TreeGrafter"/>
</dbReference>
<evidence type="ECO:0000256" key="12">
    <source>
        <dbReference type="ARBA" id="ARBA00023288"/>
    </source>
</evidence>
<dbReference type="EMBL" id="JAINUG010000106">
    <property type="protein sequence ID" value="KAJ8396503.1"/>
    <property type="molecule type" value="Genomic_DNA"/>
</dbReference>
<keyword evidence="6" id="KW-0732">Signal</keyword>
<evidence type="ECO:0000256" key="7">
    <source>
        <dbReference type="ARBA" id="ARBA00022974"/>
    </source>
</evidence>
<evidence type="ECO:0000256" key="13">
    <source>
        <dbReference type="RuleBase" id="RU003518"/>
    </source>
</evidence>
<comment type="caution">
    <text evidence="16">The sequence shown here is derived from an EMBL/GenBank/DDBJ whole genome shotgun (WGS) entry which is preliminary data.</text>
</comment>
<dbReference type="PANTHER" id="PTHR10822:SF4">
    <property type="entry name" value="GLYPICAN-3"/>
    <property type="match status" value="1"/>
</dbReference>
<dbReference type="Pfam" id="PF01153">
    <property type="entry name" value="Glypican"/>
    <property type="match status" value="1"/>
</dbReference>
<keyword evidence="8 14" id="KW-0472">Membrane</keyword>
<evidence type="ECO:0000256" key="3">
    <source>
        <dbReference type="ARBA" id="ARBA00014712"/>
    </source>
</evidence>
<evidence type="ECO:0000256" key="2">
    <source>
        <dbReference type="ARBA" id="ARBA00010260"/>
    </source>
</evidence>
<reference evidence="16" key="1">
    <citation type="journal article" date="2023" name="Science">
        <title>Genome structures resolve the early diversification of teleost fishes.</title>
        <authorList>
            <person name="Parey E."/>
            <person name="Louis A."/>
            <person name="Montfort J."/>
            <person name="Bouchez O."/>
            <person name="Roques C."/>
            <person name="Iampietro C."/>
            <person name="Lluch J."/>
            <person name="Castinel A."/>
            <person name="Donnadieu C."/>
            <person name="Desvignes T."/>
            <person name="Floi Bucao C."/>
            <person name="Jouanno E."/>
            <person name="Wen M."/>
            <person name="Mejri S."/>
            <person name="Dirks R."/>
            <person name="Jansen H."/>
            <person name="Henkel C."/>
            <person name="Chen W.J."/>
            <person name="Zahm M."/>
            <person name="Cabau C."/>
            <person name="Klopp C."/>
            <person name="Thompson A.W."/>
            <person name="Robinson-Rechavi M."/>
            <person name="Braasch I."/>
            <person name="Lecointre G."/>
            <person name="Bobe J."/>
            <person name="Postlethwait J.H."/>
            <person name="Berthelot C."/>
            <person name="Roest Crollius H."/>
            <person name="Guiguen Y."/>
        </authorList>
    </citation>
    <scope>NUCLEOTIDE SEQUENCE</scope>
    <source>
        <strain evidence="16">NC1722</strain>
    </source>
</reference>
<feature type="region of interest" description="Disordered" evidence="15">
    <location>
        <begin position="101"/>
        <end position="129"/>
    </location>
</feature>
<dbReference type="AlphaFoldDB" id="A0AAD7S5V1"/>
<keyword evidence="17" id="KW-1185">Reference proteome</keyword>
<comment type="similarity">
    <text evidence="2 13">Belongs to the glypican family.</text>
</comment>
<protein>
    <recommendedName>
        <fullName evidence="3">Glypican-3</fullName>
    </recommendedName>
</protein>
<organism evidence="16 17">
    <name type="scientific">Aldrovandia affinis</name>
    <dbReference type="NCBI Taxonomy" id="143900"/>
    <lineage>
        <taxon>Eukaryota</taxon>
        <taxon>Metazoa</taxon>
        <taxon>Chordata</taxon>
        <taxon>Craniata</taxon>
        <taxon>Vertebrata</taxon>
        <taxon>Euteleostomi</taxon>
        <taxon>Actinopterygii</taxon>
        <taxon>Neopterygii</taxon>
        <taxon>Teleostei</taxon>
        <taxon>Notacanthiformes</taxon>
        <taxon>Halosauridae</taxon>
        <taxon>Aldrovandia</taxon>
    </lineage>
</organism>
<evidence type="ECO:0000256" key="8">
    <source>
        <dbReference type="ARBA" id="ARBA00023136"/>
    </source>
</evidence>
<evidence type="ECO:0000256" key="1">
    <source>
        <dbReference type="ARBA" id="ARBA00004471"/>
    </source>
</evidence>
<keyword evidence="12 14" id="KW-0449">Lipoprotein</keyword>
<name>A0AAD7S5V1_9TELE</name>
<dbReference type="GO" id="GO:0005886">
    <property type="term" value="C:plasma membrane"/>
    <property type="evidence" value="ECO:0007669"/>
    <property type="project" value="UniProtKB-SubCell"/>
</dbReference>
<dbReference type="InterPro" id="IPR001863">
    <property type="entry name" value="Glypican"/>
</dbReference>
<evidence type="ECO:0000256" key="6">
    <source>
        <dbReference type="ARBA" id="ARBA00022729"/>
    </source>
</evidence>
<proteinExistence type="inferred from homology"/>
<keyword evidence="5 14" id="KW-0336">GPI-anchor</keyword>
<evidence type="ECO:0000313" key="17">
    <source>
        <dbReference type="Proteomes" id="UP001221898"/>
    </source>
</evidence>
<keyword evidence="9" id="KW-1015">Disulfide bond</keyword>
<sequence length="327" mass="35107">MSSLYLWLAPETRTVTLGSVALSPGLFGTGTGRGRMSSQLFLAPVPTFVSLHTQRPTVAVALAAGLTLSCQFKPPAPARPLEVTGVTDPVSSACSYSPQRSSRAAALRHNPAPPATKPRGPQPAPFDPEETLAGRRREFISSLKGFSTFYSGLGEALCKQEPAVLNDSLCWNGQEVTDSFLATGPKRAQPHGPESKHKAPEPVISQIIDKLKHINQDDLSRAAHGLWKHRGIKTVPFHSCISGLLPLPGGARRFHPVWLGRSLVWAWAWGGGTDGQRAVPPRPFAALLSSLHSNEEAAGADAYKTCAVPDHNTIPENACEEERARRS</sequence>
<keyword evidence="11 14" id="KW-0357">Heparan sulfate</keyword>
<keyword evidence="7 14" id="KW-0654">Proteoglycan</keyword>
<evidence type="ECO:0000256" key="5">
    <source>
        <dbReference type="ARBA" id="ARBA00022622"/>
    </source>
</evidence>
<evidence type="ECO:0000256" key="14">
    <source>
        <dbReference type="RuleBase" id="RU003519"/>
    </source>
</evidence>
<dbReference type="GO" id="GO:0090263">
    <property type="term" value="P:positive regulation of canonical Wnt signaling pathway"/>
    <property type="evidence" value="ECO:0007669"/>
    <property type="project" value="TreeGrafter"/>
</dbReference>
<dbReference type="GO" id="GO:0016477">
    <property type="term" value="P:cell migration"/>
    <property type="evidence" value="ECO:0007669"/>
    <property type="project" value="TreeGrafter"/>
</dbReference>